<evidence type="ECO:0000313" key="1">
    <source>
        <dbReference type="EMBL" id="KAB2602822.1"/>
    </source>
</evidence>
<gene>
    <name evidence="1" type="ORF">D8674_003827</name>
</gene>
<reference evidence="1 2" key="1">
    <citation type="submission" date="2019-09" db="EMBL/GenBank/DDBJ databases">
        <authorList>
            <person name="Ou C."/>
        </authorList>
    </citation>
    <scope>NUCLEOTIDE SEQUENCE [LARGE SCALE GENOMIC DNA]</scope>
    <source>
        <strain evidence="1">S2</strain>
        <tissue evidence="1">Leaf</tissue>
    </source>
</reference>
<reference evidence="2" key="2">
    <citation type="submission" date="2019-10" db="EMBL/GenBank/DDBJ databases">
        <title>A de novo genome assembly of a pear dwarfing rootstock.</title>
        <authorList>
            <person name="Wang F."/>
            <person name="Wang J."/>
            <person name="Li S."/>
            <person name="Zhang Y."/>
            <person name="Fang M."/>
            <person name="Ma L."/>
            <person name="Zhao Y."/>
            <person name="Jiang S."/>
        </authorList>
    </citation>
    <scope>NUCLEOTIDE SEQUENCE [LARGE SCALE GENOMIC DNA]</scope>
</reference>
<dbReference type="EMBL" id="SMOL01000695">
    <property type="protein sequence ID" value="KAB2602822.1"/>
    <property type="molecule type" value="Genomic_DNA"/>
</dbReference>
<dbReference type="PANTHER" id="PTHR36758">
    <property type="entry name" value="OS01G0342800 PROTEIN"/>
    <property type="match status" value="1"/>
</dbReference>
<reference evidence="1 2" key="3">
    <citation type="submission" date="2019-11" db="EMBL/GenBank/DDBJ databases">
        <title>A de novo genome assembly of a pear dwarfing rootstock.</title>
        <authorList>
            <person name="Wang F."/>
            <person name="Wang J."/>
            <person name="Li S."/>
            <person name="Zhang Y."/>
            <person name="Fang M."/>
            <person name="Ma L."/>
            <person name="Zhao Y."/>
            <person name="Jiang S."/>
        </authorList>
    </citation>
    <scope>NUCLEOTIDE SEQUENCE [LARGE SCALE GENOMIC DNA]</scope>
    <source>
        <strain evidence="1">S2</strain>
        <tissue evidence="1">Leaf</tissue>
    </source>
</reference>
<evidence type="ECO:0000313" key="2">
    <source>
        <dbReference type="Proteomes" id="UP000327157"/>
    </source>
</evidence>
<accession>A0A5N5FNL5</accession>
<proteinExistence type="predicted"/>
<dbReference type="Proteomes" id="UP000327157">
    <property type="component" value="Chromosome 10"/>
</dbReference>
<dbReference type="AlphaFoldDB" id="A0A5N5FNL5"/>
<keyword evidence="2" id="KW-1185">Reference proteome</keyword>
<protein>
    <submittedName>
        <fullName evidence="1">LYR motif-containing protein</fullName>
    </submittedName>
</protein>
<sequence length="73" mass="8620">MEKALKIYAEVLRLVRRLSKDSKPYYANYARKNFVNYREVEANDDQALHELFLKAYNHLGPQQAMSQGKEMLL</sequence>
<dbReference type="OrthoDB" id="190541at2759"/>
<name>A0A5N5FNL5_9ROSA</name>
<dbReference type="PANTHER" id="PTHR36758:SF1">
    <property type="entry name" value="OS01G0342800 PROTEIN"/>
    <property type="match status" value="1"/>
</dbReference>
<organism evidence="1 2">
    <name type="scientific">Pyrus ussuriensis x Pyrus communis</name>
    <dbReference type="NCBI Taxonomy" id="2448454"/>
    <lineage>
        <taxon>Eukaryota</taxon>
        <taxon>Viridiplantae</taxon>
        <taxon>Streptophyta</taxon>
        <taxon>Embryophyta</taxon>
        <taxon>Tracheophyta</taxon>
        <taxon>Spermatophyta</taxon>
        <taxon>Magnoliopsida</taxon>
        <taxon>eudicotyledons</taxon>
        <taxon>Gunneridae</taxon>
        <taxon>Pentapetalae</taxon>
        <taxon>rosids</taxon>
        <taxon>fabids</taxon>
        <taxon>Rosales</taxon>
        <taxon>Rosaceae</taxon>
        <taxon>Amygdaloideae</taxon>
        <taxon>Maleae</taxon>
        <taxon>Pyrus</taxon>
    </lineage>
</organism>
<comment type="caution">
    <text evidence="1">The sequence shown here is derived from an EMBL/GenBank/DDBJ whole genome shotgun (WGS) entry which is preliminary data.</text>
</comment>